<proteinExistence type="predicted"/>
<dbReference type="PROSITE" id="PS50850">
    <property type="entry name" value="MFS"/>
    <property type="match status" value="1"/>
</dbReference>
<keyword evidence="4 6" id="KW-1133">Transmembrane helix</keyword>
<organism evidence="8 9">
    <name type="scientific">Acinetobacter courvalinii</name>
    <dbReference type="NCBI Taxonomy" id="280147"/>
    <lineage>
        <taxon>Bacteria</taxon>
        <taxon>Pseudomonadati</taxon>
        <taxon>Pseudomonadota</taxon>
        <taxon>Gammaproteobacteria</taxon>
        <taxon>Moraxellales</taxon>
        <taxon>Moraxellaceae</taxon>
        <taxon>Acinetobacter</taxon>
    </lineage>
</organism>
<keyword evidence="3 6" id="KW-0812">Transmembrane</keyword>
<feature type="transmembrane region" description="Helical" evidence="6">
    <location>
        <begin position="416"/>
        <end position="435"/>
    </location>
</feature>
<sequence>MSANVIVSKTIGKERFSEQDVQVYKKVIWKIIPFLCFCYIAAYLDRINVGLAKLHMLSDIHLSEAAFGLGAGLFFVGYIIFEVPSNLIMEKVGAKVWIARIMITWGILSGLTMFVSTPMQFYVLRFLLGAAEAGFLPGVLYYLTTWFPTYYRGKIIALFLTGLPLAVIIGSPLSGWIMRSFDSVHGLAGWQWLFLLEAIPSVLLGVLTFIVLPNHYSKAKWLNDKEKNLIEINLKKDLDGNASAKEKQSFKDGFFNLNILKLGAINFSMLLCTYSMGFWLPTFIKNTGMDDLLHIGFLVAIPSIIGLIAMLLIGRSSDKHRERRWHLVIPFIFGSIALFLTHYFNGNILMTVMLFSVAAIATTGTIPVFFSLPATFLSGTAAATGFALACSIANLAGLVSNTLVGYAIQITGKPEGALMVFAGFLLLSCLIVLSLPKTLVNK</sequence>
<dbReference type="FunFam" id="1.20.1250.20:FF:000018">
    <property type="entry name" value="MFS transporter permease"/>
    <property type="match status" value="1"/>
</dbReference>
<feature type="transmembrane region" description="Helical" evidence="6">
    <location>
        <begin position="155"/>
        <end position="178"/>
    </location>
</feature>
<evidence type="ECO:0000313" key="8">
    <source>
        <dbReference type="EMBL" id="MDH0563760.1"/>
    </source>
</evidence>
<dbReference type="Proteomes" id="UP001159329">
    <property type="component" value="Unassembled WGS sequence"/>
</dbReference>
<feature type="transmembrane region" description="Helical" evidence="6">
    <location>
        <begin position="190"/>
        <end position="212"/>
    </location>
</feature>
<keyword evidence="2" id="KW-0813">Transport</keyword>
<name>A0AA42I759_9GAMM</name>
<feature type="transmembrane region" description="Helical" evidence="6">
    <location>
        <begin position="65"/>
        <end position="85"/>
    </location>
</feature>
<dbReference type="RefSeq" id="WP_279695084.1">
    <property type="nucleotide sequence ID" value="NZ_JAOEEO010000001.1"/>
</dbReference>
<dbReference type="InterPro" id="IPR036259">
    <property type="entry name" value="MFS_trans_sf"/>
</dbReference>
<feature type="transmembrane region" description="Helical" evidence="6">
    <location>
        <begin position="27"/>
        <end position="45"/>
    </location>
</feature>
<dbReference type="Pfam" id="PF07690">
    <property type="entry name" value="MFS_1"/>
    <property type="match status" value="1"/>
</dbReference>
<feature type="domain" description="Major facilitator superfamily (MFS) profile" evidence="7">
    <location>
        <begin position="31"/>
        <end position="440"/>
    </location>
</feature>
<feature type="transmembrane region" description="Helical" evidence="6">
    <location>
        <begin position="350"/>
        <end position="370"/>
    </location>
</feature>
<dbReference type="CDD" id="cd17319">
    <property type="entry name" value="MFS_ExuT_GudP_like"/>
    <property type="match status" value="1"/>
</dbReference>
<evidence type="ECO:0000256" key="1">
    <source>
        <dbReference type="ARBA" id="ARBA00004141"/>
    </source>
</evidence>
<evidence type="ECO:0000256" key="3">
    <source>
        <dbReference type="ARBA" id="ARBA00022692"/>
    </source>
</evidence>
<comment type="caution">
    <text evidence="8">The sequence shown here is derived from an EMBL/GenBank/DDBJ whole genome shotgun (WGS) entry which is preliminary data.</text>
</comment>
<feature type="transmembrane region" description="Helical" evidence="6">
    <location>
        <begin position="382"/>
        <end position="404"/>
    </location>
</feature>
<feature type="transmembrane region" description="Helical" evidence="6">
    <location>
        <begin position="97"/>
        <end position="116"/>
    </location>
</feature>
<dbReference type="InterPro" id="IPR020846">
    <property type="entry name" value="MFS_dom"/>
</dbReference>
<evidence type="ECO:0000259" key="7">
    <source>
        <dbReference type="PROSITE" id="PS50850"/>
    </source>
</evidence>
<comment type="subcellular location">
    <subcellularLocation>
        <location evidence="1">Membrane</location>
        <topology evidence="1">Multi-pass membrane protein</topology>
    </subcellularLocation>
</comment>
<dbReference type="InterPro" id="IPR011701">
    <property type="entry name" value="MFS"/>
</dbReference>
<feature type="transmembrane region" description="Helical" evidence="6">
    <location>
        <begin position="122"/>
        <end position="143"/>
    </location>
</feature>
<dbReference type="EMBL" id="JAOEEO010000001">
    <property type="protein sequence ID" value="MDH0563760.1"/>
    <property type="molecule type" value="Genomic_DNA"/>
</dbReference>
<evidence type="ECO:0000256" key="2">
    <source>
        <dbReference type="ARBA" id="ARBA00022448"/>
    </source>
</evidence>
<dbReference type="GO" id="GO:0022857">
    <property type="term" value="F:transmembrane transporter activity"/>
    <property type="evidence" value="ECO:0007669"/>
    <property type="project" value="InterPro"/>
</dbReference>
<feature type="transmembrane region" description="Helical" evidence="6">
    <location>
        <begin position="325"/>
        <end position="344"/>
    </location>
</feature>
<dbReference type="PANTHER" id="PTHR43791:SF36">
    <property type="entry name" value="TRANSPORTER, PUTATIVE (AFU_ORTHOLOGUE AFUA_6G08340)-RELATED"/>
    <property type="match status" value="1"/>
</dbReference>
<accession>A0AA42I759</accession>
<dbReference type="Gene3D" id="1.20.1250.20">
    <property type="entry name" value="MFS general substrate transporter like domains"/>
    <property type="match status" value="2"/>
</dbReference>
<dbReference type="GO" id="GO:0005886">
    <property type="term" value="C:plasma membrane"/>
    <property type="evidence" value="ECO:0007669"/>
    <property type="project" value="TreeGrafter"/>
</dbReference>
<feature type="transmembrane region" description="Helical" evidence="6">
    <location>
        <begin position="259"/>
        <end position="280"/>
    </location>
</feature>
<reference evidence="8" key="1">
    <citation type="submission" date="2022-09" db="EMBL/GenBank/DDBJ databases">
        <title>Intensive care unit water sources are persistently colonized with multi-drug resistant bacteria and are the site of extensive horizontal gene transfer of antibiotic resistance genes.</title>
        <authorList>
            <person name="Diorio-Toth L."/>
        </authorList>
    </citation>
    <scope>NUCLEOTIDE SEQUENCE</scope>
    <source>
        <strain evidence="8">GD04005</strain>
    </source>
</reference>
<evidence type="ECO:0000313" key="9">
    <source>
        <dbReference type="Proteomes" id="UP001159329"/>
    </source>
</evidence>
<gene>
    <name evidence="8" type="ORF">N7644_08650</name>
</gene>
<protein>
    <submittedName>
        <fullName evidence="8">MFS transporter</fullName>
    </submittedName>
</protein>
<dbReference type="AlphaFoldDB" id="A0AA42I759"/>
<dbReference type="PANTHER" id="PTHR43791">
    <property type="entry name" value="PERMEASE-RELATED"/>
    <property type="match status" value="1"/>
</dbReference>
<evidence type="ECO:0000256" key="6">
    <source>
        <dbReference type="SAM" id="Phobius"/>
    </source>
</evidence>
<feature type="transmembrane region" description="Helical" evidence="6">
    <location>
        <begin position="292"/>
        <end position="313"/>
    </location>
</feature>
<dbReference type="SUPFAM" id="SSF103473">
    <property type="entry name" value="MFS general substrate transporter"/>
    <property type="match status" value="1"/>
</dbReference>
<evidence type="ECO:0000256" key="4">
    <source>
        <dbReference type="ARBA" id="ARBA00022989"/>
    </source>
</evidence>
<evidence type="ECO:0000256" key="5">
    <source>
        <dbReference type="ARBA" id="ARBA00023136"/>
    </source>
</evidence>
<keyword evidence="5 6" id="KW-0472">Membrane</keyword>